<evidence type="ECO:0000313" key="2">
    <source>
        <dbReference type="Proteomes" id="UP000006334"/>
    </source>
</evidence>
<comment type="caution">
    <text evidence="1">The sequence shown here is derived from an EMBL/GenBank/DDBJ whole genome shotgun (WGS) entry which is preliminary data.</text>
</comment>
<evidence type="ECO:0008006" key="3">
    <source>
        <dbReference type="Google" id="ProtNLM"/>
    </source>
</evidence>
<keyword evidence="2" id="KW-1185">Reference proteome</keyword>
<dbReference type="OrthoDB" id="6336187at2"/>
<dbReference type="Gene3D" id="1.10.10.1150">
    <property type="entry name" value="Coenzyme PQQ synthesis protein D (PqqD)"/>
    <property type="match status" value="1"/>
</dbReference>
<protein>
    <recommendedName>
        <fullName evidence="3">Coenzyme PQQ synthesis protein D</fullName>
    </recommendedName>
</protein>
<organism evidence="1 2">
    <name type="scientific">Aliiglaciecola lipolytica E3</name>
    <dbReference type="NCBI Taxonomy" id="1127673"/>
    <lineage>
        <taxon>Bacteria</taxon>
        <taxon>Pseudomonadati</taxon>
        <taxon>Pseudomonadota</taxon>
        <taxon>Gammaproteobacteria</taxon>
        <taxon>Alteromonadales</taxon>
        <taxon>Alteromonadaceae</taxon>
        <taxon>Aliiglaciecola</taxon>
    </lineage>
</organism>
<evidence type="ECO:0000313" key="1">
    <source>
        <dbReference type="EMBL" id="GAC16431.1"/>
    </source>
</evidence>
<dbReference type="InterPro" id="IPR041881">
    <property type="entry name" value="PqqD_sf"/>
</dbReference>
<accession>K6XXQ3</accession>
<reference evidence="1 2" key="1">
    <citation type="journal article" date="2017" name="Antonie Van Leeuwenhoek">
        <title>Rhizobium rhizosphaerae sp. nov., a novel species isolated from rice rhizosphere.</title>
        <authorList>
            <person name="Zhao J.J."/>
            <person name="Zhang J."/>
            <person name="Zhang R.J."/>
            <person name="Zhang C.W."/>
            <person name="Yin H.Q."/>
            <person name="Zhang X.X."/>
        </authorList>
    </citation>
    <scope>NUCLEOTIDE SEQUENCE [LARGE SCALE GENOMIC DNA]</scope>
    <source>
        <strain evidence="1 2">E3</strain>
    </source>
</reference>
<dbReference type="Proteomes" id="UP000006334">
    <property type="component" value="Unassembled WGS sequence"/>
</dbReference>
<dbReference type="AlphaFoldDB" id="K6XXQ3"/>
<dbReference type="Pfam" id="PF05402">
    <property type="entry name" value="PqqD"/>
    <property type="match status" value="1"/>
</dbReference>
<dbReference type="RefSeq" id="WP_008846233.1">
    <property type="nucleotide sequence ID" value="NZ_BAEN01000071.1"/>
</dbReference>
<name>K6XXQ3_9ALTE</name>
<proteinExistence type="predicted"/>
<gene>
    <name evidence="1" type="ORF">GLIP_3820</name>
</gene>
<dbReference type="EMBL" id="BAEN01000071">
    <property type="protein sequence ID" value="GAC16431.1"/>
    <property type="molecule type" value="Genomic_DNA"/>
</dbReference>
<dbReference type="STRING" id="1127673.GLIP_3820"/>
<dbReference type="InterPro" id="IPR008792">
    <property type="entry name" value="PQQD"/>
</dbReference>
<sequence>MLDSNIKFKLSDNALFQKVVDETVILDSVTGQYYTLDPIGTEMVEALNAGKTVSQVVALIEQDYDANAENIQADLTELIDKMTGKGLLVEDV</sequence>